<sequence length="95" mass="10048">MCCEERTLAPGFGVSPSAALPVSLLFKSFPKSFSEKRTSRFIATGIPQCIFVGEPATVTTTCFSVQVEVSEIASHPALESSSRHSPSAVPGNTED</sequence>
<dbReference type="AlphaFoldDB" id="A0ABD0KNR4"/>
<protein>
    <submittedName>
        <fullName evidence="2">Uncharacterized protein</fullName>
    </submittedName>
</protein>
<dbReference type="EMBL" id="JACVVK020000145">
    <property type="protein sequence ID" value="KAK7488873.1"/>
    <property type="molecule type" value="Genomic_DNA"/>
</dbReference>
<name>A0ABD0KNR4_9CAEN</name>
<gene>
    <name evidence="2" type="ORF">BaRGS_00019830</name>
</gene>
<dbReference type="Proteomes" id="UP001519460">
    <property type="component" value="Unassembled WGS sequence"/>
</dbReference>
<evidence type="ECO:0000313" key="2">
    <source>
        <dbReference type="EMBL" id="KAK7488873.1"/>
    </source>
</evidence>
<evidence type="ECO:0000313" key="3">
    <source>
        <dbReference type="Proteomes" id="UP001519460"/>
    </source>
</evidence>
<feature type="region of interest" description="Disordered" evidence="1">
    <location>
        <begin position="75"/>
        <end position="95"/>
    </location>
</feature>
<proteinExistence type="predicted"/>
<keyword evidence="3" id="KW-1185">Reference proteome</keyword>
<reference evidence="2 3" key="1">
    <citation type="journal article" date="2023" name="Sci. Data">
        <title>Genome assembly of the Korean intertidal mud-creeper Batillaria attramentaria.</title>
        <authorList>
            <person name="Patra A.K."/>
            <person name="Ho P.T."/>
            <person name="Jun S."/>
            <person name="Lee S.J."/>
            <person name="Kim Y."/>
            <person name="Won Y.J."/>
        </authorList>
    </citation>
    <scope>NUCLEOTIDE SEQUENCE [LARGE SCALE GENOMIC DNA]</scope>
    <source>
        <strain evidence="2">Wonlab-2016</strain>
    </source>
</reference>
<comment type="caution">
    <text evidence="2">The sequence shown here is derived from an EMBL/GenBank/DDBJ whole genome shotgun (WGS) entry which is preliminary data.</text>
</comment>
<evidence type="ECO:0000256" key="1">
    <source>
        <dbReference type="SAM" id="MobiDB-lite"/>
    </source>
</evidence>
<accession>A0ABD0KNR4</accession>
<organism evidence="2 3">
    <name type="scientific">Batillaria attramentaria</name>
    <dbReference type="NCBI Taxonomy" id="370345"/>
    <lineage>
        <taxon>Eukaryota</taxon>
        <taxon>Metazoa</taxon>
        <taxon>Spiralia</taxon>
        <taxon>Lophotrochozoa</taxon>
        <taxon>Mollusca</taxon>
        <taxon>Gastropoda</taxon>
        <taxon>Caenogastropoda</taxon>
        <taxon>Sorbeoconcha</taxon>
        <taxon>Cerithioidea</taxon>
        <taxon>Batillariidae</taxon>
        <taxon>Batillaria</taxon>
    </lineage>
</organism>